<keyword evidence="5 9" id="KW-0067">ATP-binding</keyword>
<keyword evidence="3 9" id="KW-0436">Ligase</keyword>
<dbReference type="AlphaFoldDB" id="I1CBS3"/>
<dbReference type="Gene3D" id="3.30.1360.70">
    <property type="entry name" value="Arginyl tRNA synthetase N-terminal domain"/>
    <property type="match status" value="1"/>
</dbReference>
<dbReference type="GO" id="GO:0032543">
    <property type="term" value="P:mitochondrial translation"/>
    <property type="evidence" value="ECO:0007669"/>
    <property type="project" value="TreeGrafter"/>
</dbReference>
<organism evidence="11 12">
    <name type="scientific">Rhizopus delemar (strain RA 99-880 / ATCC MYA-4621 / FGSC 9543 / NRRL 43880)</name>
    <name type="common">Mucormycosis agent</name>
    <name type="synonym">Rhizopus arrhizus var. delemar</name>
    <dbReference type="NCBI Taxonomy" id="246409"/>
    <lineage>
        <taxon>Eukaryota</taxon>
        <taxon>Fungi</taxon>
        <taxon>Fungi incertae sedis</taxon>
        <taxon>Mucoromycota</taxon>
        <taxon>Mucoromycotina</taxon>
        <taxon>Mucoromycetes</taxon>
        <taxon>Mucorales</taxon>
        <taxon>Mucorineae</taxon>
        <taxon>Rhizopodaceae</taxon>
        <taxon>Rhizopus</taxon>
    </lineage>
</organism>
<dbReference type="InParanoid" id="I1CBS3"/>
<dbReference type="eggNOG" id="KOG1195">
    <property type="taxonomic scope" value="Eukaryota"/>
</dbReference>
<evidence type="ECO:0000256" key="6">
    <source>
        <dbReference type="ARBA" id="ARBA00022917"/>
    </source>
</evidence>
<evidence type="ECO:0000256" key="3">
    <source>
        <dbReference type="ARBA" id="ARBA00022598"/>
    </source>
</evidence>
<reference evidence="11 12" key="1">
    <citation type="journal article" date="2009" name="PLoS Genet.">
        <title>Genomic analysis of the basal lineage fungus Rhizopus oryzae reveals a whole-genome duplication.</title>
        <authorList>
            <person name="Ma L.-J."/>
            <person name="Ibrahim A.S."/>
            <person name="Skory C."/>
            <person name="Grabherr M.G."/>
            <person name="Burger G."/>
            <person name="Butler M."/>
            <person name="Elias M."/>
            <person name="Idnurm A."/>
            <person name="Lang B.F."/>
            <person name="Sone T."/>
            <person name="Abe A."/>
            <person name="Calvo S.E."/>
            <person name="Corrochano L.M."/>
            <person name="Engels R."/>
            <person name="Fu J."/>
            <person name="Hansberg W."/>
            <person name="Kim J.-M."/>
            <person name="Kodira C.D."/>
            <person name="Koehrsen M.J."/>
            <person name="Liu B."/>
            <person name="Miranda-Saavedra D."/>
            <person name="O'Leary S."/>
            <person name="Ortiz-Castellanos L."/>
            <person name="Poulter R."/>
            <person name="Rodriguez-Romero J."/>
            <person name="Ruiz-Herrera J."/>
            <person name="Shen Y.-Q."/>
            <person name="Zeng Q."/>
            <person name="Galagan J."/>
            <person name="Birren B.W."/>
            <person name="Cuomo C.A."/>
            <person name="Wickes B.L."/>
        </authorList>
    </citation>
    <scope>NUCLEOTIDE SEQUENCE [LARGE SCALE GENOMIC DNA]</scope>
    <source>
        <strain evidence="12">RA 99-880 / ATCC MYA-4621 / FGSC 9543 / NRRL 43880</strain>
    </source>
</reference>
<comment type="similarity">
    <text evidence="1 9">Belongs to the class-I aminoacyl-tRNA synthetase family.</text>
</comment>
<accession>I1CBS3</accession>
<evidence type="ECO:0000256" key="4">
    <source>
        <dbReference type="ARBA" id="ARBA00022741"/>
    </source>
</evidence>
<evidence type="ECO:0000256" key="2">
    <source>
        <dbReference type="ARBA" id="ARBA00012837"/>
    </source>
</evidence>
<evidence type="ECO:0000259" key="10">
    <source>
        <dbReference type="SMART" id="SM00836"/>
    </source>
</evidence>
<dbReference type="InterPro" id="IPR001278">
    <property type="entry name" value="Arg-tRNA-ligase"/>
</dbReference>
<evidence type="ECO:0000256" key="1">
    <source>
        <dbReference type="ARBA" id="ARBA00005594"/>
    </source>
</evidence>
<dbReference type="InterPro" id="IPR009080">
    <property type="entry name" value="tRNAsynth_Ia_anticodon-bd"/>
</dbReference>
<keyword evidence="4 9" id="KW-0547">Nucleotide-binding</keyword>
<dbReference type="Pfam" id="PF05746">
    <property type="entry name" value="DALR_1"/>
    <property type="match status" value="1"/>
</dbReference>
<dbReference type="GO" id="GO:0005739">
    <property type="term" value="C:mitochondrion"/>
    <property type="evidence" value="ECO:0007669"/>
    <property type="project" value="TreeGrafter"/>
</dbReference>
<dbReference type="GO" id="GO:0006420">
    <property type="term" value="P:arginyl-tRNA aminoacylation"/>
    <property type="evidence" value="ECO:0007669"/>
    <property type="project" value="InterPro"/>
</dbReference>
<dbReference type="PANTHER" id="PTHR11956">
    <property type="entry name" value="ARGINYL-TRNA SYNTHETASE"/>
    <property type="match status" value="1"/>
</dbReference>
<dbReference type="SUPFAM" id="SSF47323">
    <property type="entry name" value="Anticodon-binding domain of a subclass of class I aminoacyl-tRNA synthetases"/>
    <property type="match status" value="1"/>
</dbReference>
<dbReference type="OMA" id="SDNTHPR"/>
<dbReference type="GO" id="GO:0004814">
    <property type="term" value="F:arginine-tRNA ligase activity"/>
    <property type="evidence" value="ECO:0007669"/>
    <property type="project" value="UniProtKB-EC"/>
</dbReference>
<dbReference type="InterPro" id="IPR035684">
    <property type="entry name" value="ArgRS_core"/>
</dbReference>
<dbReference type="SUPFAM" id="SSF52374">
    <property type="entry name" value="Nucleotidylyl transferase"/>
    <property type="match status" value="1"/>
</dbReference>
<dbReference type="PANTHER" id="PTHR11956:SF11">
    <property type="entry name" value="ARGININE--TRNA LIGASE, MITOCHONDRIAL-RELATED"/>
    <property type="match status" value="1"/>
</dbReference>
<name>I1CBS3_RHIO9</name>
<feature type="domain" description="DALR anticodon binding" evidence="10">
    <location>
        <begin position="456"/>
        <end position="571"/>
    </location>
</feature>
<evidence type="ECO:0000256" key="8">
    <source>
        <dbReference type="ARBA" id="ARBA00049339"/>
    </source>
</evidence>
<evidence type="ECO:0000256" key="9">
    <source>
        <dbReference type="RuleBase" id="RU363038"/>
    </source>
</evidence>
<evidence type="ECO:0000256" key="7">
    <source>
        <dbReference type="ARBA" id="ARBA00023146"/>
    </source>
</evidence>
<dbReference type="Gene3D" id="3.40.50.620">
    <property type="entry name" value="HUPs"/>
    <property type="match status" value="1"/>
</dbReference>
<dbReference type="InterPro" id="IPR008909">
    <property type="entry name" value="DALR_anticod-bd"/>
</dbReference>
<keyword evidence="6 9" id="KW-0648">Protein biosynthesis</keyword>
<proteinExistence type="inferred from homology"/>
<dbReference type="STRING" id="246409.I1CBS3"/>
<gene>
    <name evidence="11" type="ORF">RO3G_10613</name>
</gene>
<dbReference type="Pfam" id="PF00750">
    <property type="entry name" value="tRNA-synt_1d"/>
    <property type="match status" value="1"/>
</dbReference>
<dbReference type="FunFam" id="1.10.730.10:FF:000006">
    <property type="entry name" value="Arginyl-tRNA synthetase 2, mitochondrial"/>
    <property type="match status" value="1"/>
</dbReference>
<evidence type="ECO:0000313" key="12">
    <source>
        <dbReference type="Proteomes" id="UP000009138"/>
    </source>
</evidence>
<keyword evidence="12" id="KW-1185">Reference proteome</keyword>
<dbReference type="VEuPathDB" id="FungiDB:RO3G_10613"/>
<comment type="catalytic activity">
    <reaction evidence="8">
        <text>tRNA(Arg) + L-arginine + ATP = L-arginyl-tRNA(Arg) + AMP + diphosphate</text>
        <dbReference type="Rhea" id="RHEA:20301"/>
        <dbReference type="Rhea" id="RHEA-COMP:9658"/>
        <dbReference type="Rhea" id="RHEA-COMP:9673"/>
        <dbReference type="ChEBI" id="CHEBI:30616"/>
        <dbReference type="ChEBI" id="CHEBI:32682"/>
        <dbReference type="ChEBI" id="CHEBI:33019"/>
        <dbReference type="ChEBI" id="CHEBI:78442"/>
        <dbReference type="ChEBI" id="CHEBI:78513"/>
        <dbReference type="ChEBI" id="CHEBI:456215"/>
        <dbReference type="EC" id="6.1.1.19"/>
    </reaction>
</comment>
<dbReference type="RefSeq" id="XP_067521299.1">
    <property type="nucleotide sequence ID" value="XM_067665198.1"/>
</dbReference>
<evidence type="ECO:0000256" key="5">
    <source>
        <dbReference type="ARBA" id="ARBA00022840"/>
    </source>
</evidence>
<dbReference type="InterPro" id="IPR036695">
    <property type="entry name" value="Arg-tRNA-synth_N_sf"/>
</dbReference>
<dbReference type="EC" id="6.1.1.19" evidence="2"/>
<protein>
    <recommendedName>
        <fullName evidence="2">arginine--tRNA ligase</fullName>
        <ecNumber evidence="2">6.1.1.19</ecNumber>
    </recommendedName>
</protein>
<dbReference type="SMART" id="SM00836">
    <property type="entry name" value="DALR_1"/>
    <property type="match status" value="1"/>
</dbReference>
<sequence>MKITKRSNQQNTKSKFKSAIATLLSDTVSVEKQKVLDLIQIPKSTTHGQFTLPIPQLLKLVPHQDKDVLCKEIVHLAQGQFLNFNVNKEEYIRETLLTVFEEKERYGHTLNDRSVLIHLGSPAKHHEGHLKRMILGGFIQRIYEANGYKCYKLNDLGDEKNLYALLAVGYKKYGNPEEKDIVRHLDDISVKINQDMKQDFKKVTQEVSVYLRKLDQGDPETVQEWQKLRLLSRQSSEETHRRLLKDQRFEYMNDTEDYIPMVYRRLEEKGLCNQSEDGSLVINLSNYNLGRAVIRTSDKSSTYLTREIAGTLMYCEKYKDVEKIIYVASVEQENHCKQLFKILQIISDCPELVHIPFGRILNMSTSSLKEILDTAKENMLRVIKEDMRHGKYADILKEGIVVDEHLVQGEKAVDYIADTLGISGIITQDMANKRVRNYHFAWDRMTDARGDTGIFLQYTHTRICGIERKLNFPVSPHCQFSLLNEEEAFELTRAISLYPDIIQTTFQSLDSSTLVLYLFKLAHMISQVNYNLRIKDVDPKLAEARLLLFWAAKTTLANGMKLIGLHPLERM</sequence>
<dbReference type="InterPro" id="IPR014729">
    <property type="entry name" value="Rossmann-like_a/b/a_fold"/>
</dbReference>
<dbReference type="Gene3D" id="1.10.730.10">
    <property type="entry name" value="Isoleucyl-tRNA Synthetase, Domain 1"/>
    <property type="match status" value="1"/>
</dbReference>
<dbReference type="GeneID" id="93617579"/>
<keyword evidence="7 9" id="KW-0030">Aminoacyl-tRNA synthetase</keyword>
<dbReference type="SUPFAM" id="SSF55190">
    <property type="entry name" value="Arginyl-tRNA synthetase (ArgRS), N-terminal 'additional' domain"/>
    <property type="match status" value="1"/>
</dbReference>
<dbReference type="EMBL" id="CH476739">
    <property type="protein sequence ID" value="EIE85903.1"/>
    <property type="molecule type" value="Genomic_DNA"/>
</dbReference>
<dbReference type="Proteomes" id="UP000009138">
    <property type="component" value="Unassembled WGS sequence"/>
</dbReference>
<dbReference type="GO" id="GO:0005524">
    <property type="term" value="F:ATP binding"/>
    <property type="evidence" value="ECO:0007669"/>
    <property type="project" value="UniProtKB-KW"/>
</dbReference>
<evidence type="ECO:0000313" key="11">
    <source>
        <dbReference type="EMBL" id="EIE85903.1"/>
    </source>
</evidence>
<dbReference type="OrthoDB" id="68056at2759"/>